<keyword evidence="1" id="KW-0472">Membrane</keyword>
<reference evidence="2" key="1">
    <citation type="submission" date="2019-08" db="EMBL/GenBank/DDBJ databases">
        <authorList>
            <person name="Kucharzyk K."/>
            <person name="Murdoch R.W."/>
            <person name="Higgins S."/>
            <person name="Loffler F."/>
        </authorList>
    </citation>
    <scope>NUCLEOTIDE SEQUENCE</scope>
</reference>
<dbReference type="AlphaFoldDB" id="A0A645IAS0"/>
<evidence type="ECO:0000256" key="1">
    <source>
        <dbReference type="SAM" id="Phobius"/>
    </source>
</evidence>
<feature type="transmembrane region" description="Helical" evidence="1">
    <location>
        <begin position="20"/>
        <end position="40"/>
    </location>
</feature>
<keyword evidence="1" id="KW-1133">Transmembrane helix</keyword>
<sequence length="148" mass="15810">MSVEGITIISPSSNFSLSSLTFLATLAFAIIVSLPTPTFLNKSSLTIWTFKRFVLPETPTGTPAVITTKSPFSIKPLCSALATVHSIISSVDFILSIFIGYTPQYRDIFRITRSLSVAAIIGAIGLNLETEAAVNPDDVAVIIAVAFK</sequence>
<evidence type="ECO:0000313" key="2">
    <source>
        <dbReference type="EMBL" id="MPN45424.1"/>
    </source>
</evidence>
<organism evidence="2">
    <name type="scientific">bioreactor metagenome</name>
    <dbReference type="NCBI Taxonomy" id="1076179"/>
    <lineage>
        <taxon>unclassified sequences</taxon>
        <taxon>metagenomes</taxon>
        <taxon>ecological metagenomes</taxon>
    </lineage>
</organism>
<name>A0A645IAS0_9ZZZZ</name>
<dbReference type="EMBL" id="VSSQ01105321">
    <property type="protein sequence ID" value="MPN45424.1"/>
    <property type="molecule type" value="Genomic_DNA"/>
</dbReference>
<keyword evidence="1" id="KW-0812">Transmembrane</keyword>
<protein>
    <submittedName>
        <fullName evidence="2">Uncharacterized protein</fullName>
    </submittedName>
</protein>
<accession>A0A645IAS0</accession>
<proteinExistence type="predicted"/>
<comment type="caution">
    <text evidence="2">The sequence shown here is derived from an EMBL/GenBank/DDBJ whole genome shotgun (WGS) entry which is preliminary data.</text>
</comment>
<gene>
    <name evidence="2" type="ORF">SDC9_192991</name>
</gene>